<name>A0A8J2H7R9_COTCN</name>
<evidence type="ECO:0000313" key="1">
    <source>
        <dbReference type="EMBL" id="CAG5082745.1"/>
    </source>
</evidence>
<dbReference type="AlphaFoldDB" id="A0A8J2H7R9"/>
<protein>
    <recommendedName>
        <fullName evidence="3">F-box domain-containing protein</fullName>
    </recommendedName>
</protein>
<dbReference type="OrthoDB" id="2095648at2759"/>
<gene>
    <name evidence="1" type="ORF">HICCMSTLAB_LOCUS3642</name>
</gene>
<reference evidence="1" key="1">
    <citation type="submission" date="2021-04" db="EMBL/GenBank/DDBJ databases">
        <authorList>
            <person name="Chebbi M.A.C M."/>
        </authorList>
    </citation>
    <scope>NUCLEOTIDE SEQUENCE</scope>
</reference>
<dbReference type="Proteomes" id="UP000786811">
    <property type="component" value="Unassembled WGS sequence"/>
</dbReference>
<accession>A0A8J2H7R9</accession>
<organism evidence="1 2">
    <name type="scientific">Cotesia congregata</name>
    <name type="common">Parasitoid wasp</name>
    <name type="synonym">Apanteles congregatus</name>
    <dbReference type="NCBI Taxonomy" id="51543"/>
    <lineage>
        <taxon>Eukaryota</taxon>
        <taxon>Metazoa</taxon>
        <taxon>Ecdysozoa</taxon>
        <taxon>Arthropoda</taxon>
        <taxon>Hexapoda</taxon>
        <taxon>Insecta</taxon>
        <taxon>Pterygota</taxon>
        <taxon>Neoptera</taxon>
        <taxon>Endopterygota</taxon>
        <taxon>Hymenoptera</taxon>
        <taxon>Apocrita</taxon>
        <taxon>Ichneumonoidea</taxon>
        <taxon>Braconidae</taxon>
        <taxon>Microgastrinae</taxon>
        <taxon>Cotesia</taxon>
    </lineage>
</organism>
<comment type="caution">
    <text evidence="1">The sequence shown here is derived from an EMBL/GenBank/DDBJ whole genome shotgun (WGS) entry which is preliminary data.</text>
</comment>
<dbReference type="EMBL" id="CAJNRD030001118">
    <property type="protein sequence ID" value="CAG5082745.1"/>
    <property type="molecule type" value="Genomic_DNA"/>
</dbReference>
<evidence type="ECO:0000313" key="2">
    <source>
        <dbReference type="Proteomes" id="UP000786811"/>
    </source>
</evidence>
<evidence type="ECO:0008006" key="3">
    <source>
        <dbReference type="Google" id="ProtNLM"/>
    </source>
</evidence>
<proteinExistence type="predicted"/>
<sequence>MELRLVCRLFYHLIEDNFNKNKEWISLAYTTLYSDCFHTTMWRAFPYHIVSEEDNPILWRGTYLSSKKWKKVMENEHKKDSIILVSSYSKTSCIRTFENYTIDDLETPYYLAHHNTYIKQIVFWYTSYLHIVHSSGECRHFCIGEWDGISTSYEKIDNQITAGSKHDLRSNTNEKILDLATNDISFTFEVNLSASTGSRFLISCMVNSM</sequence>
<keyword evidence="2" id="KW-1185">Reference proteome</keyword>